<name>A0A0D0XA78_9ACTN</name>
<organism evidence="5 6">
    <name type="scientific">Micromonospora haikouensis</name>
    <dbReference type="NCBI Taxonomy" id="686309"/>
    <lineage>
        <taxon>Bacteria</taxon>
        <taxon>Bacillati</taxon>
        <taxon>Actinomycetota</taxon>
        <taxon>Actinomycetes</taxon>
        <taxon>Micromonosporales</taxon>
        <taxon>Micromonosporaceae</taxon>
        <taxon>Micromonospora</taxon>
    </lineage>
</organism>
<dbReference type="RefSeq" id="WP_043963211.1">
    <property type="nucleotide sequence ID" value="NZ_JXSX01000001.1"/>
</dbReference>
<evidence type="ECO:0000256" key="1">
    <source>
        <dbReference type="ARBA" id="ARBA00001974"/>
    </source>
</evidence>
<dbReference type="Gene3D" id="3.40.30.120">
    <property type="match status" value="1"/>
</dbReference>
<dbReference type="InterPro" id="IPR036188">
    <property type="entry name" value="FAD/NAD-bd_sf"/>
</dbReference>
<comment type="caution">
    <text evidence="5">The sequence shown here is derived from an EMBL/GenBank/DDBJ whole genome shotgun (WGS) entry which is preliminary data.</text>
</comment>
<evidence type="ECO:0000313" key="5">
    <source>
        <dbReference type="EMBL" id="KIR66320.1"/>
    </source>
</evidence>
<evidence type="ECO:0000256" key="3">
    <source>
        <dbReference type="ARBA" id="ARBA00022827"/>
    </source>
</evidence>
<proteinExistence type="predicted"/>
<dbReference type="PANTHER" id="PTHR43004:SF19">
    <property type="entry name" value="BINDING MONOOXYGENASE, PUTATIVE (JCVI)-RELATED"/>
    <property type="match status" value="1"/>
</dbReference>
<evidence type="ECO:0000259" key="4">
    <source>
        <dbReference type="Pfam" id="PF01494"/>
    </source>
</evidence>
<protein>
    <recommendedName>
        <fullName evidence="4">FAD-binding domain-containing protein</fullName>
    </recommendedName>
</protein>
<dbReference type="EMBL" id="JXSX01000001">
    <property type="protein sequence ID" value="KIR66320.1"/>
    <property type="molecule type" value="Genomic_DNA"/>
</dbReference>
<gene>
    <name evidence="5" type="ORF">TK50_14360</name>
</gene>
<dbReference type="Pfam" id="PF21274">
    <property type="entry name" value="Rng_hyd_C"/>
    <property type="match status" value="1"/>
</dbReference>
<sequence>MTDSRTEVAIVGGGPVGLATAHALAAHGIRSTVVEARATPARHPRATMVNARTMEILRRFGLAEAVRQAGVPIEDMPRVSFVRSLAGVHLGSIELVPDAATLMRMMAQSPVLPTICPQHRLERILADALRANPDVELRTGTTVTDLVADPDVGVRLTHRGPDGVVGHVEARYAVLAEGLHGRIRSRAGLEVRHQPPLGRLLDVHFIGDLTPWIRGRESALYWIVNPRVNGVIIAVDPQRSEWLLEVPALGDDADETLFAPDRDHAALVAEAVGASVRVEVRSVRTWTMGTTAAHRWRDGSGRVFVAGDAAHTFPPTGGFGMNTGIQDAHHLAWRLAAVLRGWGGTALLDDYERERRPVADFNARQSEHNALLMRDFLEHDAASYATALARAGDDARDAVAALAPMLEQHRPHFDFAGQALGFRYPPAATRAADAPAEVVRDVVRYRPEAVPGARAPHAWLDSATRRAAVEDWTANGFALFTAGPADRWQDAVRAWSGPVPVVLVAVTDADSPASADTVVDTTGAFADAYRLAPREAVLVRPDGHVADRLPGEDPERELAAALTAAAGLSATTVGRAGIR</sequence>
<dbReference type="Gene3D" id="3.30.9.10">
    <property type="entry name" value="D-Amino Acid Oxidase, subunit A, domain 2"/>
    <property type="match status" value="1"/>
</dbReference>
<reference evidence="5 6" key="1">
    <citation type="submission" date="2015-01" db="EMBL/GenBank/DDBJ databases">
        <title>Sequencing and annotation of Micromonospora carbonacea strain JXNU-1 genome.</title>
        <authorList>
            <person name="Long Z."/>
            <person name="Huang Y."/>
            <person name="Jiang Y."/>
        </authorList>
    </citation>
    <scope>NUCLEOTIDE SEQUENCE [LARGE SCALE GENOMIC DNA]</scope>
    <source>
        <strain evidence="5 6">JXNU-1</strain>
    </source>
</reference>
<dbReference type="InterPro" id="IPR050641">
    <property type="entry name" value="RIFMO-like"/>
</dbReference>
<dbReference type="PATRIC" id="fig|47853.6.peg.3031"/>
<dbReference type="OrthoDB" id="3647401at2"/>
<feature type="domain" description="FAD-binding" evidence="4">
    <location>
        <begin position="5"/>
        <end position="361"/>
    </location>
</feature>
<dbReference type="InterPro" id="IPR002938">
    <property type="entry name" value="FAD-bd"/>
</dbReference>
<evidence type="ECO:0000313" key="6">
    <source>
        <dbReference type="Proteomes" id="UP000032254"/>
    </source>
</evidence>
<dbReference type="Proteomes" id="UP000032254">
    <property type="component" value="Unassembled WGS sequence"/>
</dbReference>
<comment type="cofactor">
    <cofactor evidence="1">
        <name>FAD</name>
        <dbReference type="ChEBI" id="CHEBI:57692"/>
    </cofactor>
</comment>
<keyword evidence="2" id="KW-0285">Flavoprotein</keyword>
<dbReference type="SUPFAM" id="SSF51905">
    <property type="entry name" value="FAD/NAD(P)-binding domain"/>
    <property type="match status" value="1"/>
</dbReference>
<keyword evidence="3" id="KW-0274">FAD</keyword>
<dbReference type="PANTHER" id="PTHR43004">
    <property type="entry name" value="TRK SYSTEM POTASSIUM UPTAKE PROTEIN"/>
    <property type="match status" value="1"/>
</dbReference>
<keyword evidence="6" id="KW-1185">Reference proteome</keyword>
<dbReference type="PRINTS" id="PR00420">
    <property type="entry name" value="RNGMNOXGNASE"/>
</dbReference>
<dbReference type="Pfam" id="PF01494">
    <property type="entry name" value="FAD_binding_3"/>
    <property type="match status" value="1"/>
</dbReference>
<dbReference type="GO" id="GO:0016709">
    <property type="term" value="F:oxidoreductase activity, acting on paired donors, with incorporation or reduction of molecular oxygen, NAD(P)H as one donor, and incorporation of one atom of oxygen"/>
    <property type="evidence" value="ECO:0007669"/>
    <property type="project" value="UniProtKB-ARBA"/>
</dbReference>
<evidence type="ECO:0000256" key="2">
    <source>
        <dbReference type="ARBA" id="ARBA00022630"/>
    </source>
</evidence>
<accession>A0A0D0XA78</accession>
<dbReference type="GeneID" id="301305289"/>
<dbReference type="AlphaFoldDB" id="A0A0D0XA78"/>
<dbReference type="GO" id="GO:0071949">
    <property type="term" value="F:FAD binding"/>
    <property type="evidence" value="ECO:0007669"/>
    <property type="project" value="InterPro"/>
</dbReference>
<dbReference type="Gene3D" id="3.50.50.60">
    <property type="entry name" value="FAD/NAD(P)-binding domain"/>
    <property type="match status" value="1"/>
</dbReference>